<dbReference type="Gene3D" id="3.40.50.2000">
    <property type="entry name" value="Glycogen Phosphorylase B"/>
    <property type="match status" value="2"/>
</dbReference>
<dbReference type="PANTHER" id="PTHR12526:SF635">
    <property type="entry name" value="GLYCOSYL TRANSFERASE GROUP 1"/>
    <property type="match status" value="1"/>
</dbReference>
<dbReference type="EMBL" id="OCNH01000001">
    <property type="protein sequence ID" value="SOD81201.1"/>
    <property type="molecule type" value="Genomic_DNA"/>
</dbReference>
<organism evidence="2 3">
    <name type="scientific">Spirosoma fluviale</name>
    <dbReference type="NCBI Taxonomy" id="1597977"/>
    <lineage>
        <taxon>Bacteria</taxon>
        <taxon>Pseudomonadati</taxon>
        <taxon>Bacteroidota</taxon>
        <taxon>Cytophagia</taxon>
        <taxon>Cytophagales</taxon>
        <taxon>Cytophagaceae</taxon>
        <taxon>Spirosoma</taxon>
    </lineage>
</organism>
<evidence type="ECO:0000313" key="3">
    <source>
        <dbReference type="Proteomes" id="UP000219452"/>
    </source>
</evidence>
<proteinExistence type="predicted"/>
<reference evidence="3" key="1">
    <citation type="submission" date="2017-09" db="EMBL/GenBank/DDBJ databases">
        <authorList>
            <person name="Varghese N."/>
            <person name="Submissions S."/>
        </authorList>
    </citation>
    <scope>NUCLEOTIDE SEQUENCE [LARGE SCALE GENOMIC DNA]</scope>
    <source>
        <strain evidence="3">DSM 29961</strain>
    </source>
</reference>
<dbReference type="PANTHER" id="PTHR12526">
    <property type="entry name" value="GLYCOSYLTRANSFERASE"/>
    <property type="match status" value="1"/>
</dbReference>
<feature type="domain" description="Glycosyl transferase family 1" evidence="1">
    <location>
        <begin position="247"/>
        <end position="407"/>
    </location>
</feature>
<keyword evidence="2" id="KW-0808">Transferase</keyword>
<dbReference type="AlphaFoldDB" id="A0A286FD83"/>
<dbReference type="GO" id="GO:0016757">
    <property type="term" value="F:glycosyltransferase activity"/>
    <property type="evidence" value="ECO:0007669"/>
    <property type="project" value="InterPro"/>
</dbReference>
<dbReference type="Pfam" id="PF00534">
    <property type="entry name" value="Glycos_transf_1"/>
    <property type="match status" value="1"/>
</dbReference>
<dbReference type="SUPFAM" id="SSF53756">
    <property type="entry name" value="UDP-Glycosyltransferase/glycogen phosphorylase"/>
    <property type="match status" value="1"/>
</dbReference>
<dbReference type="InterPro" id="IPR001296">
    <property type="entry name" value="Glyco_trans_1"/>
</dbReference>
<evidence type="ECO:0000313" key="2">
    <source>
        <dbReference type="EMBL" id="SOD81201.1"/>
    </source>
</evidence>
<dbReference type="OrthoDB" id="9768685at2"/>
<evidence type="ECO:0000259" key="1">
    <source>
        <dbReference type="Pfam" id="PF00534"/>
    </source>
</evidence>
<dbReference type="Proteomes" id="UP000219452">
    <property type="component" value="Unassembled WGS sequence"/>
</dbReference>
<name>A0A286FD83_9BACT</name>
<accession>A0A286FD83</accession>
<gene>
    <name evidence="2" type="ORF">SAMN06269250_1708</name>
</gene>
<sequence length="428" mass="48585">MNITLINTFDVGGAAKSCIRLHQGLLAEEITSVLLLKQKTQNIANSVRFQPLEPVLSTQKKIRAKLKRIALELKIVAPPKDPIIPQITFLKQRPKGLEAFSFHYTDIDLTQSPEYLAADIINLHWVADFLDWQSFFIKNTKPVVWTLHDQNPFLGGEHYAERYLGLDAQGYPISRKYTEQEQEEEKKILDIKRSALEQVKNLHIVAPSKWLVESSQNSELLGRFSHHHIPYGYPTDIFKPYDRLFCREVLGIPQDKTVLLFVADSVDNSRKGYVYLQKALECLSETHQQEVFLCAIGSKAHLSSNHQVIELGHVHDERLMAMAYSAANAFVIPSLEDNLPNTMIESALCGTPVIGFNTGGIPSIVINAQTGYLCPEISVQSLRETIEKFLDNPTVFDREKIAHEAKEKYALEVQAQRYIQLYESILSQ</sequence>
<protein>
    <submittedName>
        <fullName evidence="2">Glycosyltransferase involved in cell wall bisynthesis</fullName>
    </submittedName>
</protein>
<keyword evidence="3" id="KW-1185">Reference proteome</keyword>
<dbReference type="RefSeq" id="WP_097125318.1">
    <property type="nucleotide sequence ID" value="NZ_OCNH01000001.1"/>
</dbReference>